<keyword evidence="6 10" id="KW-0546">Nucleotide metabolism</keyword>
<dbReference type="InterPro" id="IPR029001">
    <property type="entry name" value="ITPase-like_fam"/>
</dbReference>
<dbReference type="SUPFAM" id="SSF52972">
    <property type="entry name" value="ITPase-like"/>
    <property type="match status" value="1"/>
</dbReference>
<dbReference type="Proteomes" id="UP000288215">
    <property type="component" value="Unassembled WGS sequence"/>
</dbReference>
<dbReference type="PANTHER" id="PTHR34699:SF2">
    <property type="entry name" value="NON-CANONICAL PURINE NTP PHOSPHATASE_PRRC1 DOMAIN-CONTAINING PROTEIN"/>
    <property type="match status" value="1"/>
</dbReference>
<evidence type="ECO:0000313" key="13">
    <source>
        <dbReference type="Proteomes" id="UP000288215"/>
    </source>
</evidence>
<dbReference type="Gene3D" id="3.90.950.10">
    <property type="match status" value="1"/>
</dbReference>
<evidence type="ECO:0000256" key="4">
    <source>
        <dbReference type="ARBA" id="ARBA00022801"/>
    </source>
</evidence>
<protein>
    <recommendedName>
        <fullName evidence="10">Probable inosine/xanthosine triphosphatase</fullName>
        <shortName evidence="10">ITPase/XTPase</shortName>
        <ecNumber evidence="10">3.6.1.73</ecNumber>
    </recommendedName>
    <alternativeName>
        <fullName evidence="10">Non-canonical purine NTP phosphatase</fullName>
    </alternativeName>
    <alternativeName>
        <fullName evidence="10">Non-standard purine NTP phosphatase</fullName>
    </alternativeName>
    <alternativeName>
        <fullName evidence="10">Nucleoside-triphosphate phosphatase</fullName>
        <shortName evidence="10">NTPase</shortName>
    </alternativeName>
</protein>
<dbReference type="EMBL" id="RXGA01000003">
    <property type="protein sequence ID" value="RWX72893.1"/>
    <property type="molecule type" value="Genomic_DNA"/>
</dbReference>
<comment type="cofactor">
    <cofactor evidence="1">
        <name>Mn(2+)</name>
        <dbReference type="ChEBI" id="CHEBI:29035"/>
    </cofactor>
</comment>
<evidence type="ECO:0000256" key="6">
    <source>
        <dbReference type="ARBA" id="ARBA00023080"/>
    </source>
</evidence>
<comment type="function">
    <text evidence="10">Phosphatase that hydrolyzes non-canonical purine nucleotides such as XTP and ITP to their respective diphosphate derivatives. Probably excludes non-canonical purines from DNA/RNA precursor pool, thus preventing their incorporation into DNA/RNA and avoiding chromosomal lesions.</text>
</comment>
<reference evidence="12 13" key="1">
    <citation type="submission" date="2018-12" db="EMBL/GenBank/DDBJ databases">
        <title>The complete genome of the methanogenic archaea of the candidate phylum Verstraetearchaeota, obtained from the metagenome of underground thermal water.</title>
        <authorList>
            <person name="Kadnikov V.V."/>
            <person name="Mardanov A.V."/>
            <person name="Beletsky A.V."/>
            <person name="Karnachuk O.V."/>
            <person name="Ravin N.V."/>
        </authorList>
    </citation>
    <scope>NUCLEOTIDE SEQUENCE [LARGE SCALE GENOMIC DNA]</scope>
    <source>
        <strain evidence="12">Ch88</strain>
    </source>
</reference>
<dbReference type="EC" id="3.6.1.73" evidence="10"/>
<dbReference type="GO" id="GO:0006772">
    <property type="term" value="P:thiamine metabolic process"/>
    <property type="evidence" value="ECO:0007669"/>
    <property type="project" value="TreeGrafter"/>
</dbReference>
<organism evidence="12 13">
    <name type="scientific">Methanosuratincola subterraneus</name>
    <dbReference type="NCBI Taxonomy" id="2593994"/>
    <lineage>
        <taxon>Archaea</taxon>
        <taxon>Thermoproteota</taxon>
        <taxon>Methanosuratincolia</taxon>
        <taxon>Candidatus Methanomethylicales</taxon>
        <taxon>Candidatus Methanomethylicaceae</taxon>
        <taxon>Candidatus Methanosuratincola (ex Vanwonterghem et al. 2016)</taxon>
    </lineage>
</organism>
<evidence type="ECO:0000256" key="8">
    <source>
        <dbReference type="ARBA" id="ARBA00048174"/>
    </source>
</evidence>
<comment type="similarity">
    <text evidence="10">Belongs to the YjjX NTPase family.</text>
</comment>
<dbReference type="Pfam" id="PF01931">
    <property type="entry name" value="NTPase_I-T"/>
    <property type="match status" value="1"/>
</dbReference>
<gene>
    <name evidence="12" type="ORF">Metus_0867</name>
</gene>
<dbReference type="InterPro" id="IPR026533">
    <property type="entry name" value="NTPase/PRRC1"/>
</dbReference>
<comment type="caution">
    <text evidence="10">Lacks conserved residue(s) required for the propagation of feature annotation.</text>
</comment>
<comment type="cofactor">
    <cofactor evidence="10">
        <name>Mg(2+)</name>
        <dbReference type="ChEBI" id="CHEBI:18420"/>
    </cofactor>
    <cofactor evidence="10">
        <name>Mn(2+)</name>
        <dbReference type="ChEBI" id="CHEBI:29035"/>
    </cofactor>
    <text evidence="10">Binds 1 divalent metal cation per subunit; can use either Mg(2+) or Mn(2+).</text>
</comment>
<dbReference type="GO" id="GO:0009117">
    <property type="term" value="P:nucleotide metabolic process"/>
    <property type="evidence" value="ECO:0007669"/>
    <property type="project" value="UniProtKB-KW"/>
</dbReference>
<dbReference type="AlphaFoldDB" id="A0A3S3VEM3"/>
<dbReference type="InterPro" id="IPR050299">
    <property type="entry name" value="YjjX_NTPase"/>
</dbReference>
<dbReference type="GO" id="GO:0000166">
    <property type="term" value="F:nucleotide binding"/>
    <property type="evidence" value="ECO:0007669"/>
    <property type="project" value="UniProtKB-KW"/>
</dbReference>
<dbReference type="PANTHER" id="PTHR34699">
    <property type="match status" value="1"/>
</dbReference>
<comment type="subunit">
    <text evidence="10">Homodimer.</text>
</comment>
<sequence length="183" mass="19877">MIVAVGSSNPVKVQAVMNVFSKFLPQVEVIMKEVQSIVPPQPIGVEETIRGAIGRARRALELEGRAEMGVGIEAGLVPVPHSISGWMDQQYAAIVDRRWRVTIGGGPSFEYPAGVVRKVLSARTEVGKVMEGLTGIEGLGRKQGAIGYFSKGALDRVSLSEIAVLMAMIPRLNEERYFIETKQ</sequence>
<keyword evidence="7 10" id="KW-0464">Manganese</keyword>
<dbReference type="NCBIfam" id="TIGR00258">
    <property type="entry name" value="inosine/xanthosine triphosphatase"/>
    <property type="match status" value="1"/>
</dbReference>
<feature type="binding site" evidence="10">
    <location>
        <begin position="7"/>
        <end position="12"/>
    </location>
    <ligand>
        <name>substrate</name>
    </ligand>
</feature>
<evidence type="ECO:0000256" key="1">
    <source>
        <dbReference type="ARBA" id="ARBA00001936"/>
    </source>
</evidence>
<evidence type="ECO:0000256" key="2">
    <source>
        <dbReference type="ARBA" id="ARBA00022723"/>
    </source>
</evidence>
<keyword evidence="4 10" id="KW-0378">Hydrolase</keyword>
<dbReference type="GO" id="GO:0046872">
    <property type="term" value="F:metal ion binding"/>
    <property type="evidence" value="ECO:0007669"/>
    <property type="project" value="UniProtKB-KW"/>
</dbReference>
<evidence type="ECO:0000256" key="7">
    <source>
        <dbReference type="ARBA" id="ARBA00023211"/>
    </source>
</evidence>
<proteinExistence type="inferred from homology"/>
<evidence type="ECO:0000256" key="10">
    <source>
        <dbReference type="HAMAP-Rule" id="MF_00648"/>
    </source>
</evidence>
<evidence type="ECO:0000256" key="5">
    <source>
        <dbReference type="ARBA" id="ARBA00022842"/>
    </source>
</evidence>
<evidence type="ECO:0000259" key="11">
    <source>
        <dbReference type="Pfam" id="PF01931"/>
    </source>
</evidence>
<dbReference type="InterPro" id="IPR002786">
    <property type="entry name" value="Non_canon_purine_NTPase"/>
</dbReference>
<dbReference type="NCBIfam" id="NF003039">
    <property type="entry name" value="PRK03941.1"/>
    <property type="match status" value="1"/>
</dbReference>
<keyword evidence="5 10" id="KW-0460">Magnesium</keyword>
<comment type="catalytic activity">
    <reaction evidence="9 10">
        <text>XTP + H2O = XDP + phosphate + H(+)</text>
        <dbReference type="Rhea" id="RHEA:28406"/>
        <dbReference type="ChEBI" id="CHEBI:15377"/>
        <dbReference type="ChEBI" id="CHEBI:15378"/>
        <dbReference type="ChEBI" id="CHEBI:43474"/>
        <dbReference type="ChEBI" id="CHEBI:59884"/>
        <dbReference type="ChEBI" id="CHEBI:61314"/>
        <dbReference type="EC" id="3.6.1.73"/>
    </reaction>
</comment>
<dbReference type="FunFam" id="3.90.950.10:FF:000002">
    <property type="entry name" value="Inosine/xanthosine triphosphatase"/>
    <property type="match status" value="1"/>
</dbReference>
<name>A0A3S3VEM3_METS7</name>
<dbReference type="GO" id="GO:0103023">
    <property type="term" value="F:ITPase activity"/>
    <property type="evidence" value="ECO:0007669"/>
    <property type="project" value="UniProtKB-EC"/>
</dbReference>
<evidence type="ECO:0000256" key="3">
    <source>
        <dbReference type="ARBA" id="ARBA00022741"/>
    </source>
</evidence>
<evidence type="ECO:0000313" key="12">
    <source>
        <dbReference type="EMBL" id="RWX72893.1"/>
    </source>
</evidence>
<keyword evidence="2 10" id="KW-0479">Metal-binding</keyword>
<evidence type="ECO:0000256" key="9">
    <source>
        <dbReference type="ARBA" id="ARBA00048781"/>
    </source>
</evidence>
<feature type="domain" description="Non-canonical purine NTP phosphatase/PRRC1" evidence="11">
    <location>
        <begin position="6"/>
        <end position="172"/>
    </location>
</feature>
<dbReference type="HAMAP" id="MF_00648">
    <property type="entry name" value="Non_canon_purine_NTPase_YjjX"/>
    <property type="match status" value="1"/>
</dbReference>
<comment type="caution">
    <text evidence="12">The sequence shown here is derived from an EMBL/GenBank/DDBJ whole genome shotgun (WGS) entry which is preliminary data.</text>
</comment>
<accession>A0A3S3VEM3</accession>
<comment type="catalytic activity">
    <reaction evidence="8 10">
        <text>ITP + H2O = IDP + phosphate + H(+)</text>
        <dbReference type="Rhea" id="RHEA:28330"/>
        <dbReference type="ChEBI" id="CHEBI:15377"/>
        <dbReference type="ChEBI" id="CHEBI:15378"/>
        <dbReference type="ChEBI" id="CHEBI:43474"/>
        <dbReference type="ChEBI" id="CHEBI:58280"/>
        <dbReference type="ChEBI" id="CHEBI:61402"/>
        <dbReference type="EC" id="3.6.1.73"/>
    </reaction>
</comment>
<keyword evidence="3 10" id="KW-0547">Nucleotide-binding</keyword>